<feature type="transmembrane region" description="Helical" evidence="1">
    <location>
        <begin position="12"/>
        <end position="35"/>
    </location>
</feature>
<accession>A0A0F9C833</accession>
<sequence length="36" mass="4071">MIHMALNENIYLLSYNVACGFVQPSVCVSIPFAVYY</sequence>
<keyword evidence="1" id="KW-0472">Membrane</keyword>
<keyword evidence="1" id="KW-0812">Transmembrane</keyword>
<comment type="caution">
    <text evidence="2">The sequence shown here is derived from an EMBL/GenBank/DDBJ whole genome shotgun (WGS) entry which is preliminary data.</text>
</comment>
<gene>
    <name evidence="2" type="ORF">LCGC14_2356980</name>
</gene>
<feature type="non-terminal residue" evidence="2">
    <location>
        <position position="36"/>
    </location>
</feature>
<dbReference type="AlphaFoldDB" id="A0A0F9C833"/>
<name>A0A0F9C833_9ZZZZ</name>
<evidence type="ECO:0000256" key="1">
    <source>
        <dbReference type="SAM" id="Phobius"/>
    </source>
</evidence>
<evidence type="ECO:0000313" key="2">
    <source>
        <dbReference type="EMBL" id="KKL45304.1"/>
    </source>
</evidence>
<proteinExistence type="predicted"/>
<protein>
    <submittedName>
        <fullName evidence="2">Uncharacterized protein</fullName>
    </submittedName>
</protein>
<organism evidence="2">
    <name type="scientific">marine sediment metagenome</name>
    <dbReference type="NCBI Taxonomy" id="412755"/>
    <lineage>
        <taxon>unclassified sequences</taxon>
        <taxon>metagenomes</taxon>
        <taxon>ecological metagenomes</taxon>
    </lineage>
</organism>
<dbReference type="EMBL" id="LAZR01034436">
    <property type="protein sequence ID" value="KKL45304.1"/>
    <property type="molecule type" value="Genomic_DNA"/>
</dbReference>
<keyword evidence="1" id="KW-1133">Transmembrane helix</keyword>
<reference evidence="2" key="1">
    <citation type="journal article" date="2015" name="Nature">
        <title>Complex archaea that bridge the gap between prokaryotes and eukaryotes.</title>
        <authorList>
            <person name="Spang A."/>
            <person name="Saw J.H."/>
            <person name="Jorgensen S.L."/>
            <person name="Zaremba-Niedzwiedzka K."/>
            <person name="Martijn J."/>
            <person name="Lind A.E."/>
            <person name="van Eijk R."/>
            <person name="Schleper C."/>
            <person name="Guy L."/>
            <person name="Ettema T.J."/>
        </authorList>
    </citation>
    <scope>NUCLEOTIDE SEQUENCE</scope>
</reference>